<keyword evidence="4" id="KW-0804">Transcription</keyword>
<dbReference type="Gene3D" id="3.40.190.290">
    <property type="match status" value="1"/>
</dbReference>
<reference evidence="6 7" key="1">
    <citation type="journal article" date="2015" name="Stand. Genomic Sci.">
        <title>Genomic Encyclopedia of Bacterial and Archaeal Type Strains, Phase III: the genomes of soil and plant-associated and newly described type strains.</title>
        <authorList>
            <person name="Whitman W.B."/>
            <person name="Woyke T."/>
            <person name="Klenk H.P."/>
            <person name="Zhou Y."/>
            <person name="Lilburn T.G."/>
            <person name="Beck B.J."/>
            <person name="De Vos P."/>
            <person name="Vandamme P."/>
            <person name="Eisen J.A."/>
            <person name="Garrity G."/>
            <person name="Hugenholtz P."/>
            <person name="Kyrpides N.C."/>
        </authorList>
    </citation>
    <scope>NUCLEOTIDE SEQUENCE [LARGE SCALE GENOMIC DNA]</scope>
    <source>
        <strain evidence="6 7">VKM Ac-2538</strain>
    </source>
</reference>
<dbReference type="InterPro" id="IPR000847">
    <property type="entry name" value="LysR_HTH_N"/>
</dbReference>
<keyword evidence="7" id="KW-1185">Reference proteome</keyword>
<protein>
    <submittedName>
        <fullName evidence="6">Molybdate transport repressor ModE-like protein</fullName>
    </submittedName>
</protein>
<proteinExistence type="inferred from homology"/>
<keyword evidence="2" id="KW-0805">Transcription regulation</keyword>
<evidence type="ECO:0000313" key="7">
    <source>
        <dbReference type="Proteomes" id="UP000295818"/>
    </source>
</evidence>
<dbReference type="Pfam" id="PF00126">
    <property type="entry name" value="HTH_1"/>
    <property type="match status" value="1"/>
</dbReference>
<dbReference type="EMBL" id="SLWM01000005">
    <property type="protein sequence ID" value="TCO24214.1"/>
    <property type="molecule type" value="Genomic_DNA"/>
</dbReference>
<name>A0ABY2BLG3_9ACTN</name>
<dbReference type="Gene3D" id="1.10.10.10">
    <property type="entry name" value="Winged helix-like DNA-binding domain superfamily/Winged helix DNA-binding domain"/>
    <property type="match status" value="1"/>
</dbReference>
<dbReference type="CDD" id="cd05466">
    <property type="entry name" value="PBP2_LTTR_substrate"/>
    <property type="match status" value="1"/>
</dbReference>
<dbReference type="InterPro" id="IPR036390">
    <property type="entry name" value="WH_DNA-bd_sf"/>
</dbReference>
<dbReference type="PANTHER" id="PTHR30126:SF39">
    <property type="entry name" value="HTH-TYPE TRANSCRIPTIONAL REGULATOR CYSL"/>
    <property type="match status" value="1"/>
</dbReference>
<dbReference type="SUPFAM" id="SSF53850">
    <property type="entry name" value="Periplasmic binding protein-like II"/>
    <property type="match status" value="1"/>
</dbReference>
<dbReference type="InterPro" id="IPR005119">
    <property type="entry name" value="LysR_subst-bd"/>
</dbReference>
<evidence type="ECO:0000256" key="1">
    <source>
        <dbReference type="ARBA" id="ARBA00009437"/>
    </source>
</evidence>
<accession>A0ABY2BLG3</accession>
<gene>
    <name evidence="6" type="ORF">EV644_105247</name>
</gene>
<dbReference type="PROSITE" id="PS50931">
    <property type="entry name" value="HTH_LYSR"/>
    <property type="match status" value="1"/>
</dbReference>
<dbReference type="PANTHER" id="PTHR30126">
    <property type="entry name" value="HTH-TYPE TRANSCRIPTIONAL REGULATOR"/>
    <property type="match status" value="1"/>
</dbReference>
<comment type="similarity">
    <text evidence="1">Belongs to the LysR transcriptional regulatory family.</text>
</comment>
<evidence type="ECO:0000313" key="6">
    <source>
        <dbReference type="EMBL" id="TCO24214.1"/>
    </source>
</evidence>
<keyword evidence="3" id="KW-0238">DNA-binding</keyword>
<dbReference type="SUPFAM" id="SSF46785">
    <property type="entry name" value="Winged helix' DNA-binding domain"/>
    <property type="match status" value="1"/>
</dbReference>
<evidence type="ECO:0000256" key="3">
    <source>
        <dbReference type="ARBA" id="ARBA00023125"/>
    </source>
</evidence>
<feature type="domain" description="HTH lysR-type" evidence="5">
    <location>
        <begin position="3"/>
        <end position="60"/>
    </location>
</feature>
<dbReference type="Proteomes" id="UP000295818">
    <property type="component" value="Unassembled WGS sequence"/>
</dbReference>
<comment type="caution">
    <text evidence="6">The sequence shown here is derived from an EMBL/GenBank/DDBJ whole genome shotgun (WGS) entry which is preliminary data.</text>
</comment>
<dbReference type="RefSeq" id="WP_132189161.1">
    <property type="nucleotide sequence ID" value="NZ_SLWM01000005.1"/>
</dbReference>
<dbReference type="InterPro" id="IPR036388">
    <property type="entry name" value="WH-like_DNA-bd_sf"/>
</dbReference>
<dbReference type="PRINTS" id="PR00039">
    <property type="entry name" value="HTHLYSR"/>
</dbReference>
<evidence type="ECO:0000256" key="4">
    <source>
        <dbReference type="ARBA" id="ARBA00023163"/>
    </source>
</evidence>
<organism evidence="6 7">
    <name type="scientific">Kribbella orskensis</name>
    <dbReference type="NCBI Taxonomy" id="2512216"/>
    <lineage>
        <taxon>Bacteria</taxon>
        <taxon>Bacillati</taxon>
        <taxon>Actinomycetota</taxon>
        <taxon>Actinomycetes</taxon>
        <taxon>Propionibacteriales</taxon>
        <taxon>Kribbellaceae</taxon>
        <taxon>Kribbella</taxon>
    </lineage>
</organism>
<evidence type="ECO:0000256" key="2">
    <source>
        <dbReference type="ARBA" id="ARBA00023015"/>
    </source>
</evidence>
<dbReference type="Pfam" id="PF03466">
    <property type="entry name" value="LysR_substrate"/>
    <property type="match status" value="1"/>
</dbReference>
<evidence type="ECO:0000259" key="5">
    <source>
        <dbReference type="PROSITE" id="PS50931"/>
    </source>
</evidence>
<sequence length="291" mass="31325">MSVSLDLLRTFLAIYRTGSITAAAETLGLSQPTATAHLKALEAALGRPLFERQARGVRPTTAGDELARRIAEPIDVLQGLVVDKFEEPVAATVQLGGPVDFLCDRVLPALAERLGDGLQLRTRVGLPDELLDSLAARSLDVVISSVRPRRAGLRITPLCDETFALVAAPRWFTGTPVTMPESLRKIPLVAYAEDAPIIRRYWRSVFGVRLTRAADLVVPDLRGVLAAVRAGAGASVLPLYLCGQAIEAGELRLLAEPELPPLNTLYVVTRSDAGHRSAASVVRAELLRQFA</sequence>